<keyword evidence="9" id="KW-1185">Reference proteome</keyword>
<evidence type="ECO:0000256" key="1">
    <source>
        <dbReference type="ARBA" id="ARBA00004141"/>
    </source>
</evidence>
<feature type="transmembrane region" description="Helical" evidence="6">
    <location>
        <begin position="51"/>
        <end position="74"/>
    </location>
</feature>
<dbReference type="PANTHER" id="PTHR23502">
    <property type="entry name" value="MAJOR FACILITATOR SUPERFAMILY"/>
    <property type="match status" value="1"/>
</dbReference>
<feature type="transmembrane region" description="Helical" evidence="6">
    <location>
        <begin position="442"/>
        <end position="467"/>
    </location>
</feature>
<feature type="transmembrane region" description="Helical" evidence="6">
    <location>
        <begin position="360"/>
        <end position="378"/>
    </location>
</feature>
<keyword evidence="3 6" id="KW-1133">Transmembrane helix</keyword>
<dbReference type="InterPro" id="IPR036259">
    <property type="entry name" value="MFS_trans_sf"/>
</dbReference>
<feature type="compositionally biased region" description="Polar residues" evidence="5">
    <location>
        <begin position="16"/>
        <end position="25"/>
    </location>
</feature>
<dbReference type="InterPro" id="IPR020846">
    <property type="entry name" value="MFS_dom"/>
</dbReference>
<name>A0A3D8Q5B8_9HELO</name>
<dbReference type="PROSITE" id="PS50850">
    <property type="entry name" value="MFS"/>
    <property type="match status" value="1"/>
</dbReference>
<dbReference type="InterPro" id="IPR011701">
    <property type="entry name" value="MFS"/>
</dbReference>
<evidence type="ECO:0000256" key="4">
    <source>
        <dbReference type="ARBA" id="ARBA00023136"/>
    </source>
</evidence>
<evidence type="ECO:0000256" key="5">
    <source>
        <dbReference type="SAM" id="MobiDB-lite"/>
    </source>
</evidence>
<evidence type="ECO:0000313" key="9">
    <source>
        <dbReference type="Proteomes" id="UP000256645"/>
    </source>
</evidence>
<feature type="transmembrane region" description="Helical" evidence="6">
    <location>
        <begin position="413"/>
        <end position="430"/>
    </location>
</feature>
<dbReference type="SUPFAM" id="SSF103473">
    <property type="entry name" value="MFS general substrate transporter"/>
    <property type="match status" value="1"/>
</dbReference>
<dbReference type="GO" id="GO:0022857">
    <property type="term" value="F:transmembrane transporter activity"/>
    <property type="evidence" value="ECO:0007669"/>
    <property type="project" value="InterPro"/>
</dbReference>
<feature type="transmembrane region" description="Helical" evidence="6">
    <location>
        <begin position="86"/>
        <end position="107"/>
    </location>
</feature>
<dbReference type="AlphaFoldDB" id="A0A3D8Q5B8"/>
<sequence length="585" mass="64179">MASLQASQEKPEPRMTASSSSTEIVRTSTALHVRPTEHKPPYTTFSQREQALIIVLLNAAMLVSPLTATMYLPLLPILSVQYHTSMQAINLTITVYIIFQALSPLFLASPSDYFGRRPILIGTFSLYTLSSLGLALNTSNYPALLILRALQSLGASCVTSLSSGAVADFCVTERRGKMLGRMMAASNLGTCFGPILGGCIASASNGDKWAFRALCIFGGTMLFSLVLFLPETARNVIGNGAIKDRKWNQPLMLILRESWQSHRESRDQCHNSQRHDLKSEPVTKEVISNGNEPLDLLPKRAFRIRSPLAVGKVLLCKDALLIIWVQSSYYAAGYCIQAGIPKIYKSPPYSFTELQVGLAYIPGAVGVILSFYATSTFIDRNYKAKAREAGFTTDKVKGDDLTNFPIEEARFRWAGRLNILCLCALVGFGWSVHEHAHVSVPLILQFLFSFWSNWLIQASSILLLDIFPETPSIAATAGNMTRCVMAAAGIAVLEPLVNSIGNSWFFTLLGLVSGLGGIGAVVSLQRWGYAWRSLRRVENNEGRVKMTVHPSRDIENTHSQHLVGNEKLATPLVPVQDDTTQGMGK</sequence>
<protein>
    <recommendedName>
        <fullName evidence="7">Major facilitator superfamily (MFS) profile domain-containing protein</fullName>
    </recommendedName>
</protein>
<dbReference type="Pfam" id="PF07690">
    <property type="entry name" value="MFS_1"/>
    <property type="match status" value="1"/>
</dbReference>
<keyword evidence="4 6" id="KW-0472">Membrane</keyword>
<dbReference type="PANTHER" id="PTHR23502:SF151">
    <property type="entry name" value="MAJOR FACILITATOR SUPERFAMILY (MFS) PROFILE DOMAIN-CONTAINING PROTEIN"/>
    <property type="match status" value="1"/>
</dbReference>
<feature type="transmembrane region" description="Helical" evidence="6">
    <location>
        <begin position="479"/>
        <end position="497"/>
    </location>
</feature>
<feature type="transmembrane region" description="Helical" evidence="6">
    <location>
        <begin position="503"/>
        <end position="524"/>
    </location>
</feature>
<feature type="region of interest" description="Disordered" evidence="5">
    <location>
        <begin position="1"/>
        <end position="25"/>
    </location>
</feature>
<comment type="subcellular location">
    <subcellularLocation>
        <location evidence="1">Membrane</location>
        <topology evidence="1">Multi-pass membrane protein</topology>
    </subcellularLocation>
</comment>
<proteinExistence type="predicted"/>
<organism evidence="8 9">
    <name type="scientific">Coleophoma cylindrospora</name>
    <dbReference type="NCBI Taxonomy" id="1849047"/>
    <lineage>
        <taxon>Eukaryota</taxon>
        <taxon>Fungi</taxon>
        <taxon>Dikarya</taxon>
        <taxon>Ascomycota</taxon>
        <taxon>Pezizomycotina</taxon>
        <taxon>Leotiomycetes</taxon>
        <taxon>Helotiales</taxon>
        <taxon>Dermateaceae</taxon>
        <taxon>Coleophoma</taxon>
    </lineage>
</organism>
<evidence type="ECO:0000256" key="6">
    <source>
        <dbReference type="SAM" id="Phobius"/>
    </source>
</evidence>
<feature type="transmembrane region" description="Helical" evidence="6">
    <location>
        <begin position="209"/>
        <end position="229"/>
    </location>
</feature>
<keyword evidence="2 6" id="KW-0812">Transmembrane</keyword>
<evidence type="ECO:0000313" key="8">
    <source>
        <dbReference type="EMBL" id="RDW57002.1"/>
    </source>
</evidence>
<feature type="domain" description="Major facilitator superfamily (MFS) profile" evidence="7">
    <location>
        <begin position="53"/>
        <end position="528"/>
    </location>
</feature>
<evidence type="ECO:0000256" key="3">
    <source>
        <dbReference type="ARBA" id="ARBA00022989"/>
    </source>
</evidence>
<evidence type="ECO:0000256" key="2">
    <source>
        <dbReference type="ARBA" id="ARBA00022692"/>
    </source>
</evidence>
<feature type="transmembrane region" description="Helical" evidence="6">
    <location>
        <begin position="183"/>
        <end position="203"/>
    </location>
</feature>
<reference evidence="8 9" key="1">
    <citation type="journal article" date="2018" name="IMA Fungus">
        <title>IMA Genome-F 9: Draft genome sequence of Annulohypoxylon stygium, Aspergillus mulundensis, Berkeleyomyces basicola (syn. Thielaviopsis basicola), Ceratocystis smalleyi, two Cercospora beticola strains, Coleophoma cylindrospora, Fusarium fracticaudum, Phialophora cf. hyalina, and Morchella septimelata.</title>
        <authorList>
            <person name="Wingfield B.D."/>
            <person name="Bills G.F."/>
            <person name="Dong Y."/>
            <person name="Huang W."/>
            <person name="Nel W.J."/>
            <person name="Swalarsk-Parry B.S."/>
            <person name="Vaghefi N."/>
            <person name="Wilken P.M."/>
            <person name="An Z."/>
            <person name="de Beer Z.W."/>
            <person name="De Vos L."/>
            <person name="Chen L."/>
            <person name="Duong T.A."/>
            <person name="Gao Y."/>
            <person name="Hammerbacher A."/>
            <person name="Kikkert J.R."/>
            <person name="Li Y."/>
            <person name="Li H."/>
            <person name="Li K."/>
            <person name="Li Q."/>
            <person name="Liu X."/>
            <person name="Ma X."/>
            <person name="Naidoo K."/>
            <person name="Pethybridge S.J."/>
            <person name="Sun J."/>
            <person name="Steenkamp E.T."/>
            <person name="van der Nest M.A."/>
            <person name="van Wyk S."/>
            <person name="Wingfield M.J."/>
            <person name="Xiong C."/>
            <person name="Yue Q."/>
            <person name="Zhang X."/>
        </authorList>
    </citation>
    <scope>NUCLEOTIDE SEQUENCE [LARGE SCALE GENOMIC DNA]</scope>
    <source>
        <strain evidence="8 9">BP6252</strain>
    </source>
</reference>
<accession>A0A3D8Q5B8</accession>
<dbReference type="OrthoDB" id="2441642at2759"/>
<dbReference type="EMBL" id="PDLM01000026">
    <property type="protein sequence ID" value="RDW57002.1"/>
    <property type="molecule type" value="Genomic_DNA"/>
</dbReference>
<gene>
    <name evidence="8" type="ORF">BP6252_13920</name>
</gene>
<dbReference type="Gene3D" id="1.20.1250.20">
    <property type="entry name" value="MFS general substrate transporter like domains"/>
    <property type="match status" value="1"/>
</dbReference>
<dbReference type="GO" id="GO:0005886">
    <property type="term" value="C:plasma membrane"/>
    <property type="evidence" value="ECO:0007669"/>
    <property type="project" value="TreeGrafter"/>
</dbReference>
<dbReference type="Proteomes" id="UP000256645">
    <property type="component" value="Unassembled WGS sequence"/>
</dbReference>
<feature type="transmembrane region" description="Helical" evidence="6">
    <location>
        <begin position="319"/>
        <end position="340"/>
    </location>
</feature>
<dbReference type="STRING" id="1849047.A0A3D8Q5B8"/>
<comment type="caution">
    <text evidence="8">The sequence shown here is derived from an EMBL/GenBank/DDBJ whole genome shotgun (WGS) entry which is preliminary data.</text>
</comment>
<evidence type="ECO:0000259" key="7">
    <source>
        <dbReference type="PROSITE" id="PS50850"/>
    </source>
</evidence>